<accession>U2FLT5</accession>
<dbReference type="eggNOG" id="COG4552">
    <property type="taxonomic scope" value="Bacteria"/>
</dbReference>
<sequence length="303" mass="35684">MINYRTLETHELEDWFNLCGCAFEEPSEYFKNHFYNDPWRDIDSIFVAEKDSNLIGTVRVFHRKIYCENKVLTLGGIGEVCTRFEYRKQGISTKLLNMAILYMKNKGFDLSCLETGTHDHYNKLGWQTIKQIFNTSKIKASDHFDHIIKPINFMEQKELSDLFMLYKDYCSTKFGPLVRSLDYFKTWIKHEASKNTGSWLVYSDTFEALAYIIFNVEKEFLHIKEFSAINGQEDLIDTLIPYIIHKIGKKDLNVNYPSQIMTSFKVTKTQPYEGYMLKTINNLNKDIVYKLKNNLLFLSLDSF</sequence>
<dbReference type="InterPro" id="IPR051554">
    <property type="entry name" value="Acetyltransferase_Eis"/>
</dbReference>
<dbReference type="PANTHER" id="PTHR37817">
    <property type="entry name" value="N-ACETYLTRANSFERASE EIS"/>
    <property type="match status" value="1"/>
</dbReference>
<dbReference type="InterPro" id="IPR000182">
    <property type="entry name" value="GNAT_dom"/>
</dbReference>
<dbReference type="AlphaFoldDB" id="U2FLT5"/>
<reference evidence="2 3" key="2">
    <citation type="journal article" date="2013" name="PLoS ONE">
        <title>INDIGO - INtegrated Data Warehouse of MIcrobial GenOmes with Examples from the Red Sea Extremophiles.</title>
        <authorList>
            <person name="Alam I."/>
            <person name="Antunes A."/>
            <person name="Kamau A.A."/>
            <person name="Ba Alawi W."/>
            <person name="Kalkatawi M."/>
            <person name="Stingl U."/>
            <person name="Bajic V.B."/>
        </authorList>
    </citation>
    <scope>NUCLEOTIDE SEQUENCE [LARGE SCALE GENOMIC DNA]</scope>
    <source>
        <strain evidence="2 3">SSD-17B</strain>
    </source>
</reference>
<protein>
    <submittedName>
        <fullName evidence="2">GCN5-like N-acetyltransferase protein</fullName>
    </submittedName>
</protein>
<dbReference type="SUPFAM" id="SSF55729">
    <property type="entry name" value="Acyl-CoA N-acyltransferases (Nat)"/>
    <property type="match status" value="1"/>
</dbReference>
<dbReference type="EMBL" id="AFNU02000005">
    <property type="protein sequence ID" value="ERJ12149.1"/>
    <property type="molecule type" value="Genomic_DNA"/>
</dbReference>
<feature type="domain" description="N-acetyltransferase" evidence="1">
    <location>
        <begin position="2"/>
        <end position="151"/>
    </location>
</feature>
<dbReference type="PANTHER" id="PTHR37817:SF1">
    <property type="entry name" value="N-ACETYLTRANSFERASE EIS"/>
    <property type="match status" value="1"/>
</dbReference>
<dbReference type="GO" id="GO:0034069">
    <property type="term" value="F:aminoglycoside N-acetyltransferase activity"/>
    <property type="evidence" value="ECO:0007669"/>
    <property type="project" value="TreeGrafter"/>
</dbReference>
<gene>
    <name evidence="2" type="ORF">HLPCO_001676</name>
</gene>
<evidence type="ECO:0000313" key="3">
    <source>
        <dbReference type="Proteomes" id="UP000005707"/>
    </source>
</evidence>
<dbReference type="Proteomes" id="UP000005707">
    <property type="component" value="Unassembled WGS sequence"/>
</dbReference>
<dbReference type="CDD" id="cd04301">
    <property type="entry name" value="NAT_SF"/>
    <property type="match status" value="1"/>
</dbReference>
<proteinExistence type="predicted"/>
<dbReference type="InterPro" id="IPR016181">
    <property type="entry name" value="Acyl_CoA_acyltransferase"/>
</dbReference>
<dbReference type="Pfam" id="PF13527">
    <property type="entry name" value="Acetyltransf_9"/>
    <property type="match status" value="1"/>
</dbReference>
<dbReference type="InParanoid" id="U2FLT5"/>
<dbReference type="GO" id="GO:0030649">
    <property type="term" value="P:aminoglycoside antibiotic catabolic process"/>
    <property type="evidence" value="ECO:0007669"/>
    <property type="project" value="TreeGrafter"/>
</dbReference>
<organism evidence="2 3">
    <name type="scientific">Haloplasma contractile SSD-17B</name>
    <dbReference type="NCBI Taxonomy" id="1033810"/>
    <lineage>
        <taxon>Bacteria</taxon>
        <taxon>Bacillati</taxon>
        <taxon>Mycoplasmatota</taxon>
        <taxon>Mollicutes</taxon>
        <taxon>Haloplasmatales</taxon>
        <taxon>Haloplasmataceae</taxon>
        <taxon>Haloplasma</taxon>
    </lineage>
</organism>
<dbReference type="RefSeq" id="WP_008825150.1">
    <property type="nucleotide sequence ID" value="NZ_AFNU02000005.1"/>
</dbReference>
<reference evidence="2 3" key="1">
    <citation type="journal article" date="2011" name="J. Bacteriol.">
        <title>Genome sequence of Haloplasma contractile, an unusual contractile bacterium from a deep-sea anoxic brine lake.</title>
        <authorList>
            <person name="Antunes A."/>
            <person name="Alam I."/>
            <person name="El Dorry H."/>
            <person name="Siam R."/>
            <person name="Robertson A."/>
            <person name="Bajic V.B."/>
            <person name="Stingl U."/>
        </authorList>
    </citation>
    <scope>NUCLEOTIDE SEQUENCE [LARGE SCALE GENOMIC DNA]</scope>
    <source>
        <strain evidence="2 3">SSD-17B</strain>
    </source>
</reference>
<comment type="caution">
    <text evidence="2">The sequence shown here is derived from an EMBL/GenBank/DDBJ whole genome shotgun (WGS) entry which is preliminary data.</text>
</comment>
<dbReference type="OrthoDB" id="9796171at2"/>
<keyword evidence="3" id="KW-1185">Reference proteome</keyword>
<dbReference type="STRING" id="1033810.HLPCO_001676"/>
<evidence type="ECO:0000259" key="1">
    <source>
        <dbReference type="PROSITE" id="PS51186"/>
    </source>
</evidence>
<dbReference type="Gene3D" id="3.40.630.30">
    <property type="match status" value="2"/>
</dbReference>
<name>U2FLT5_9MOLU</name>
<evidence type="ECO:0000313" key="2">
    <source>
        <dbReference type="EMBL" id="ERJ12149.1"/>
    </source>
</evidence>
<dbReference type="PROSITE" id="PS51186">
    <property type="entry name" value="GNAT"/>
    <property type="match status" value="1"/>
</dbReference>